<organism evidence="1 2">
    <name type="scientific">Hymenobacter perfusus</name>
    <dbReference type="NCBI Taxonomy" id="1236770"/>
    <lineage>
        <taxon>Bacteria</taxon>
        <taxon>Pseudomonadati</taxon>
        <taxon>Bacteroidota</taxon>
        <taxon>Cytophagia</taxon>
        <taxon>Cytophagales</taxon>
        <taxon>Hymenobacteraceae</taxon>
        <taxon>Hymenobacter</taxon>
    </lineage>
</organism>
<dbReference type="GO" id="GO:0016746">
    <property type="term" value="F:acyltransferase activity"/>
    <property type="evidence" value="ECO:0007669"/>
    <property type="project" value="UniProtKB-KW"/>
</dbReference>
<protein>
    <submittedName>
        <fullName evidence="1">Acyltransferase</fullName>
    </submittedName>
</protein>
<dbReference type="Proteomes" id="UP000270291">
    <property type="component" value="Unassembled WGS sequence"/>
</dbReference>
<evidence type="ECO:0000313" key="1">
    <source>
        <dbReference type="EMBL" id="RSK40998.1"/>
    </source>
</evidence>
<gene>
    <name evidence="1" type="ORF">EI293_17940</name>
</gene>
<keyword evidence="2" id="KW-1185">Reference proteome</keyword>
<dbReference type="PANTHER" id="PTHR23416:SF78">
    <property type="entry name" value="LIPOPOLYSACCHARIDE BIOSYNTHESIS O-ACETYL TRANSFERASE WBBJ-RELATED"/>
    <property type="match status" value="1"/>
</dbReference>
<dbReference type="OrthoDB" id="9814490at2"/>
<proteinExistence type="predicted"/>
<dbReference type="AlphaFoldDB" id="A0A3R9NZH0"/>
<dbReference type="SUPFAM" id="SSF51161">
    <property type="entry name" value="Trimeric LpxA-like enzymes"/>
    <property type="match status" value="1"/>
</dbReference>
<dbReference type="InterPro" id="IPR011004">
    <property type="entry name" value="Trimer_LpxA-like_sf"/>
</dbReference>
<name>A0A3R9NZH0_9BACT</name>
<dbReference type="PANTHER" id="PTHR23416">
    <property type="entry name" value="SIALIC ACID SYNTHASE-RELATED"/>
    <property type="match status" value="1"/>
</dbReference>
<dbReference type="InterPro" id="IPR051159">
    <property type="entry name" value="Hexapeptide_acetyltransf"/>
</dbReference>
<dbReference type="CDD" id="cd04647">
    <property type="entry name" value="LbH_MAT_like"/>
    <property type="match status" value="1"/>
</dbReference>
<dbReference type="EMBL" id="RWIU01000007">
    <property type="protein sequence ID" value="RSK40998.1"/>
    <property type="molecule type" value="Genomic_DNA"/>
</dbReference>
<keyword evidence="1" id="KW-0012">Acyltransferase</keyword>
<reference evidence="1 2" key="1">
    <citation type="submission" date="2018-12" db="EMBL/GenBank/DDBJ databases">
        <authorList>
            <person name="Feng G."/>
            <person name="Zhu H."/>
        </authorList>
    </citation>
    <scope>NUCLEOTIDE SEQUENCE [LARGE SCALE GENOMIC DNA]</scope>
    <source>
        <strain evidence="1 2">LMG 26000</strain>
    </source>
</reference>
<dbReference type="Gene3D" id="2.160.10.10">
    <property type="entry name" value="Hexapeptide repeat proteins"/>
    <property type="match status" value="1"/>
</dbReference>
<accession>A0A3R9NZH0</accession>
<comment type="caution">
    <text evidence="1">The sequence shown here is derived from an EMBL/GenBank/DDBJ whole genome shotgun (WGS) entry which is preliminary data.</text>
</comment>
<dbReference type="Pfam" id="PF00132">
    <property type="entry name" value="Hexapep"/>
    <property type="match status" value="1"/>
</dbReference>
<keyword evidence="1" id="KW-0808">Transferase</keyword>
<dbReference type="InterPro" id="IPR001451">
    <property type="entry name" value="Hexapep"/>
</dbReference>
<evidence type="ECO:0000313" key="2">
    <source>
        <dbReference type="Proteomes" id="UP000270291"/>
    </source>
</evidence>
<sequence>MDIEGGDKISVGDYSSIGKMAWLGAFASYLPGDKFQPSIKIGNQVRIGNYACIVSVKSVEIEDNTLISEYFYVSDHGHGYNPIVDIPPAKQPLEVKGEGVRIGKNCFIGYRVTVLPGVTLGNNCVVGSHSVVTKSFPDYSMIAGVPAKLIKKYDAGLNDWVSV</sequence>